<proteinExistence type="inferred from homology"/>
<dbReference type="UniPathway" id="UPA00378"/>
<feature type="transmembrane region" description="Helical" evidence="14">
    <location>
        <begin position="130"/>
        <end position="149"/>
    </location>
</feature>
<dbReference type="GO" id="GO:0012505">
    <property type="term" value="C:endomembrane system"/>
    <property type="evidence" value="ECO:0007669"/>
    <property type="project" value="UniProtKB-SubCell"/>
</dbReference>
<dbReference type="Pfam" id="PF02516">
    <property type="entry name" value="STT3"/>
    <property type="match status" value="1"/>
</dbReference>
<dbReference type="EMBL" id="MUKB01000024">
    <property type="protein sequence ID" value="OPX18307.1"/>
    <property type="molecule type" value="Genomic_DNA"/>
</dbReference>
<keyword evidence="13" id="KW-0464">Manganese</keyword>
<feature type="transmembrane region" description="Helical" evidence="14">
    <location>
        <begin position="219"/>
        <end position="238"/>
    </location>
</feature>
<evidence type="ECO:0000256" key="6">
    <source>
        <dbReference type="ARBA" id="ARBA00022676"/>
    </source>
</evidence>
<evidence type="ECO:0000256" key="14">
    <source>
        <dbReference type="SAM" id="Phobius"/>
    </source>
</evidence>
<evidence type="ECO:0000256" key="3">
    <source>
        <dbReference type="ARBA" id="ARBA00004127"/>
    </source>
</evidence>
<dbReference type="InterPro" id="IPR041154">
    <property type="entry name" value="AglB_P1"/>
</dbReference>
<feature type="domain" description="Archaeal glycosylation protein B peripheral" evidence="16">
    <location>
        <begin position="622"/>
        <end position="699"/>
    </location>
</feature>
<keyword evidence="8 14" id="KW-0812">Transmembrane</keyword>
<evidence type="ECO:0000256" key="7">
    <source>
        <dbReference type="ARBA" id="ARBA00022679"/>
    </source>
</evidence>
<keyword evidence="9" id="KW-0479">Metal-binding</keyword>
<feature type="transmembrane region" description="Helical" evidence="14">
    <location>
        <begin position="325"/>
        <end position="352"/>
    </location>
</feature>
<keyword evidence="6" id="KW-0328">Glycosyltransferase</keyword>
<feature type="transmembrane region" description="Helical" evidence="14">
    <location>
        <begin position="281"/>
        <end position="305"/>
    </location>
</feature>
<evidence type="ECO:0000256" key="1">
    <source>
        <dbReference type="ARBA" id="ARBA00001936"/>
    </source>
</evidence>
<evidence type="ECO:0000256" key="4">
    <source>
        <dbReference type="ARBA" id="ARBA00004922"/>
    </source>
</evidence>
<protein>
    <submittedName>
        <fullName evidence="18">Uncharacterized protein</fullName>
    </submittedName>
</protein>
<feature type="transmembrane region" description="Helical" evidence="14">
    <location>
        <begin position="411"/>
        <end position="435"/>
    </location>
</feature>
<keyword evidence="7" id="KW-0808">Transferase</keyword>
<comment type="cofactor">
    <cofactor evidence="2">
        <name>Mg(2+)</name>
        <dbReference type="ChEBI" id="CHEBI:18420"/>
    </cofactor>
</comment>
<dbReference type="Pfam" id="PF18079">
    <property type="entry name" value="AglB_L1"/>
    <property type="match status" value="1"/>
</dbReference>
<evidence type="ECO:0000256" key="9">
    <source>
        <dbReference type="ARBA" id="ARBA00022723"/>
    </source>
</evidence>
<feature type="transmembrane region" description="Helical" evidence="14">
    <location>
        <begin position="182"/>
        <end position="212"/>
    </location>
</feature>
<feature type="transmembrane region" description="Helical" evidence="14">
    <location>
        <begin position="359"/>
        <end position="376"/>
    </location>
</feature>
<comment type="cofactor">
    <cofactor evidence="1">
        <name>Mn(2+)</name>
        <dbReference type="ChEBI" id="CHEBI:29035"/>
    </cofactor>
</comment>
<comment type="caution">
    <text evidence="18">The sequence shown here is derived from an EMBL/GenBank/DDBJ whole genome shotgun (WGS) entry which is preliminary data.</text>
</comment>
<dbReference type="GO" id="GO:0046872">
    <property type="term" value="F:metal ion binding"/>
    <property type="evidence" value="ECO:0007669"/>
    <property type="project" value="UniProtKB-KW"/>
</dbReference>
<feature type="domain" description="AglB-like core" evidence="17">
    <location>
        <begin position="459"/>
        <end position="530"/>
    </location>
</feature>
<dbReference type="InterPro" id="IPR048307">
    <property type="entry name" value="STT3_N"/>
</dbReference>
<dbReference type="Pfam" id="PF22627">
    <property type="entry name" value="AglB_core-like"/>
    <property type="match status" value="1"/>
</dbReference>
<evidence type="ECO:0000259" key="15">
    <source>
        <dbReference type="Pfam" id="PF02516"/>
    </source>
</evidence>
<name>A0A1V4QH31_UNCW3</name>
<evidence type="ECO:0000256" key="2">
    <source>
        <dbReference type="ARBA" id="ARBA00001946"/>
    </source>
</evidence>
<comment type="pathway">
    <text evidence="4">Protein modification; protein glycosylation.</text>
</comment>
<feature type="transmembrane region" description="Helical" evidence="14">
    <location>
        <begin position="105"/>
        <end position="124"/>
    </location>
</feature>
<feature type="transmembrane region" description="Helical" evidence="14">
    <location>
        <begin position="250"/>
        <end position="269"/>
    </location>
</feature>
<feature type="transmembrane region" description="Helical" evidence="14">
    <location>
        <begin position="382"/>
        <end position="399"/>
    </location>
</feature>
<dbReference type="PANTHER" id="PTHR13872">
    <property type="entry name" value="DOLICHYL-DIPHOSPHOOLIGOSACCHARIDE--PROTEIN GLYCOSYLTRANSFERASE SUBUNIT"/>
    <property type="match status" value="1"/>
</dbReference>
<evidence type="ECO:0000256" key="5">
    <source>
        <dbReference type="ARBA" id="ARBA00010810"/>
    </source>
</evidence>
<keyword evidence="12 14" id="KW-0472">Membrane</keyword>
<dbReference type="AlphaFoldDB" id="A0A1V4QH31"/>
<evidence type="ECO:0000313" key="18">
    <source>
        <dbReference type="EMBL" id="OPX18307.1"/>
    </source>
</evidence>
<organism evidence="18 19">
    <name type="scientific">candidate division WOR-3 bacterium 4484_100</name>
    <dbReference type="NCBI Taxonomy" id="1936077"/>
    <lineage>
        <taxon>Bacteria</taxon>
        <taxon>Bacteria division WOR-3</taxon>
    </lineage>
</organism>
<reference evidence="19" key="1">
    <citation type="submission" date="2017-01" db="EMBL/GenBank/DDBJ databases">
        <title>Novel pathways for hydrocarbon cycling and metabolic interdependencies in hydrothermal sediment communities.</title>
        <authorList>
            <person name="Dombrowski N."/>
            <person name="Seitz K."/>
            <person name="Teske A."/>
            <person name="Baker B."/>
        </authorList>
    </citation>
    <scope>NUCLEOTIDE SEQUENCE [LARGE SCALE GENOMIC DNA]</scope>
</reference>
<comment type="similarity">
    <text evidence="5">Belongs to the STT3 family.</text>
</comment>
<evidence type="ECO:0000259" key="16">
    <source>
        <dbReference type="Pfam" id="PF18079"/>
    </source>
</evidence>
<feature type="transmembrane region" description="Helical" evidence="14">
    <location>
        <begin position="75"/>
        <end position="93"/>
    </location>
</feature>
<accession>A0A1V4QH31</accession>
<evidence type="ECO:0000256" key="11">
    <source>
        <dbReference type="ARBA" id="ARBA00022989"/>
    </source>
</evidence>
<dbReference type="Gene3D" id="2.60.40.3390">
    <property type="match status" value="1"/>
</dbReference>
<dbReference type="InterPro" id="IPR054479">
    <property type="entry name" value="AglB-like_core"/>
</dbReference>
<evidence type="ECO:0000313" key="19">
    <source>
        <dbReference type="Proteomes" id="UP000191663"/>
    </source>
</evidence>
<evidence type="ECO:0000256" key="13">
    <source>
        <dbReference type="ARBA" id="ARBA00023211"/>
    </source>
</evidence>
<dbReference type="GO" id="GO:0016020">
    <property type="term" value="C:membrane"/>
    <property type="evidence" value="ECO:0007669"/>
    <property type="project" value="InterPro"/>
</dbReference>
<dbReference type="PANTHER" id="PTHR13872:SF1">
    <property type="entry name" value="DOLICHYL-DIPHOSPHOOLIGOSACCHARIDE--PROTEIN GLYCOSYLTRANSFERASE SUBUNIT STT3B"/>
    <property type="match status" value="1"/>
</dbReference>
<evidence type="ECO:0000256" key="12">
    <source>
        <dbReference type="ARBA" id="ARBA00023136"/>
    </source>
</evidence>
<gene>
    <name evidence="18" type="ORF">BXT86_01830</name>
</gene>
<keyword evidence="10" id="KW-0460">Magnesium</keyword>
<keyword evidence="11 14" id="KW-1133">Transmembrane helix</keyword>
<evidence type="ECO:0000256" key="10">
    <source>
        <dbReference type="ARBA" id="ARBA00022842"/>
    </source>
</evidence>
<dbReference type="Gene3D" id="3.40.50.12610">
    <property type="match status" value="1"/>
</dbReference>
<dbReference type="GO" id="GO:0004576">
    <property type="term" value="F:oligosaccharyl transferase activity"/>
    <property type="evidence" value="ECO:0007669"/>
    <property type="project" value="InterPro"/>
</dbReference>
<feature type="domain" description="Oligosaccharyl transferase STT3 N-terminal" evidence="15">
    <location>
        <begin position="37"/>
        <end position="420"/>
    </location>
</feature>
<dbReference type="Proteomes" id="UP000191663">
    <property type="component" value="Unassembled WGS sequence"/>
</dbReference>
<comment type="subcellular location">
    <subcellularLocation>
        <location evidence="3">Endomembrane system</location>
        <topology evidence="3">Multi-pass membrane protein</topology>
    </subcellularLocation>
</comment>
<sequence>MSSFPNRTILLALILVLGFTVRFLPYVNNLQDYPAPLSTPDPHYHARRVLITVNNFPNHPVFDYYISYPTGGYCIWPPLFDFLCATIAYTIFLGHPTVPQVEWTCAVYPIFYALFVIFMTYLIGKEIFDEGTGILSALVTALLPGTLYWSRLGYNDHHIAESLAILMILYFLLHNQNRIRDWIYLGIVFGIGLLLWQGSILFIGISFVILIVLRKPLSLISFFISFLIILPFSINTHFPDSPFSYRGLSLLHLSLLVGAALFMFVLFLIQRKKYPFALIPLAFLLYFVISLLRTEGFIGGLSFIIKHDPWLATIIEFKPLMVRPGYIITFTAKHLYGLVYYVWPLALIIMILENHQKKHIIYAIFLIFTGIMAFLGRRYSVWFTPLFAILSVYAFLKVFDVLKKIFAQRTLPALGLVVLLLLISSIPVYIGYIGFSGAPMKKELKCYKWIADSTPPTSYYLEPDKKPEYGIMCFWSDGHELMYYSHRPVAASNFGNDVPNFKLATRFYITESESSATAILNKLNCRYILFRSWLYYLRYAALYTEVDPEHYLEYYPVKDREGLISTIIVPNTRGKLTTISRLQYYTGSGIYLDNKFYPPYHRYRLRYVSDDERIKVYELVKGAVISGQANPNTPVKLNLKLEVHGYKFEYFDSLNTDKNGLFSFVVPYPADSANPYTIQLGNKKLECVLPERYVLEGDTLLLK</sequence>
<feature type="transmembrane region" description="Helical" evidence="14">
    <location>
        <begin position="158"/>
        <end position="176"/>
    </location>
</feature>
<dbReference type="InterPro" id="IPR003674">
    <property type="entry name" value="Oligo_trans_STT3"/>
</dbReference>
<evidence type="ECO:0000256" key="8">
    <source>
        <dbReference type="ARBA" id="ARBA00022692"/>
    </source>
</evidence>
<evidence type="ECO:0000259" key="17">
    <source>
        <dbReference type="Pfam" id="PF22627"/>
    </source>
</evidence>